<evidence type="ECO:0000256" key="6">
    <source>
        <dbReference type="SAM" id="MobiDB-lite"/>
    </source>
</evidence>
<name>A0A2P6NLF5_9EUKA</name>
<evidence type="ECO:0000256" key="5">
    <source>
        <dbReference type="RuleBase" id="RU000394"/>
    </source>
</evidence>
<dbReference type="GO" id="GO:0005524">
    <property type="term" value="F:ATP binding"/>
    <property type="evidence" value="ECO:0007669"/>
    <property type="project" value="UniProtKB-UniRule"/>
</dbReference>
<dbReference type="Gene3D" id="3.40.850.10">
    <property type="entry name" value="Kinesin motor domain"/>
    <property type="match status" value="1"/>
</dbReference>
<evidence type="ECO:0000256" key="3">
    <source>
        <dbReference type="ARBA" id="ARBA00022840"/>
    </source>
</evidence>
<dbReference type="InterPro" id="IPR036961">
    <property type="entry name" value="Kinesin_motor_dom_sf"/>
</dbReference>
<feature type="compositionally biased region" description="Low complexity" evidence="6">
    <location>
        <begin position="394"/>
        <end position="406"/>
    </location>
</feature>
<reference evidence="8 9" key="1">
    <citation type="journal article" date="2018" name="Genome Biol. Evol.">
        <title>Multiple Roots of Fruiting Body Formation in Amoebozoa.</title>
        <authorList>
            <person name="Hillmann F."/>
            <person name="Forbes G."/>
            <person name="Novohradska S."/>
            <person name="Ferling I."/>
            <person name="Riege K."/>
            <person name="Groth M."/>
            <person name="Westermann M."/>
            <person name="Marz M."/>
            <person name="Spaller T."/>
            <person name="Winckler T."/>
            <person name="Schaap P."/>
            <person name="Glockner G."/>
        </authorList>
    </citation>
    <scope>NUCLEOTIDE SEQUENCE [LARGE SCALE GENOMIC DNA]</scope>
    <source>
        <strain evidence="8 9">Jena</strain>
    </source>
</reference>
<dbReference type="InParanoid" id="A0A2P6NLF5"/>
<comment type="caution">
    <text evidence="8">The sequence shown here is derived from an EMBL/GenBank/DDBJ whole genome shotgun (WGS) entry which is preliminary data.</text>
</comment>
<dbReference type="InterPro" id="IPR019821">
    <property type="entry name" value="Kinesin_motor_CS"/>
</dbReference>
<gene>
    <name evidence="8" type="ORF">PROFUN_07430</name>
</gene>
<keyword evidence="2 4" id="KW-0547">Nucleotide-binding</keyword>
<dbReference type="EMBL" id="MDYQ01000056">
    <property type="protein sequence ID" value="PRP84776.1"/>
    <property type="molecule type" value="Genomic_DNA"/>
</dbReference>
<dbReference type="PRINTS" id="PR00380">
    <property type="entry name" value="KINESINHEAVY"/>
</dbReference>
<dbReference type="Proteomes" id="UP000241769">
    <property type="component" value="Unassembled WGS sequence"/>
</dbReference>
<keyword evidence="5" id="KW-0493">Microtubule</keyword>
<dbReference type="STRING" id="1890364.A0A2P6NLF5"/>
<keyword evidence="9" id="KW-1185">Reference proteome</keyword>
<feature type="binding site" evidence="4">
    <location>
        <begin position="91"/>
        <end position="98"/>
    </location>
    <ligand>
        <name>ATP</name>
        <dbReference type="ChEBI" id="CHEBI:30616"/>
    </ligand>
</feature>
<dbReference type="GO" id="GO:0007052">
    <property type="term" value="P:mitotic spindle organization"/>
    <property type="evidence" value="ECO:0007669"/>
    <property type="project" value="TreeGrafter"/>
</dbReference>
<dbReference type="AlphaFoldDB" id="A0A2P6NLF5"/>
<evidence type="ECO:0000256" key="2">
    <source>
        <dbReference type="ARBA" id="ARBA00022741"/>
    </source>
</evidence>
<evidence type="ECO:0000313" key="9">
    <source>
        <dbReference type="Proteomes" id="UP000241769"/>
    </source>
</evidence>
<keyword evidence="1" id="KW-0813">Transport</keyword>
<dbReference type="InterPro" id="IPR027640">
    <property type="entry name" value="Kinesin-like_fam"/>
</dbReference>
<dbReference type="InterPro" id="IPR027417">
    <property type="entry name" value="P-loop_NTPase"/>
</dbReference>
<proteinExistence type="inferred from homology"/>
<dbReference type="OrthoDB" id="30529at2759"/>
<dbReference type="PROSITE" id="PS50067">
    <property type="entry name" value="KINESIN_MOTOR_2"/>
    <property type="match status" value="1"/>
</dbReference>
<evidence type="ECO:0000256" key="1">
    <source>
        <dbReference type="ARBA" id="ARBA00022448"/>
    </source>
</evidence>
<comment type="similarity">
    <text evidence="4 5">Belongs to the TRAFAC class myosin-kinesin ATPase superfamily. Kinesin family.</text>
</comment>
<evidence type="ECO:0000259" key="7">
    <source>
        <dbReference type="PROSITE" id="PS50067"/>
    </source>
</evidence>
<dbReference type="GO" id="GO:0005874">
    <property type="term" value="C:microtubule"/>
    <property type="evidence" value="ECO:0007669"/>
    <property type="project" value="UniProtKB-KW"/>
</dbReference>
<dbReference type="PANTHER" id="PTHR47969">
    <property type="entry name" value="CHROMOSOME-ASSOCIATED KINESIN KIF4A-RELATED"/>
    <property type="match status" value="1"/>
</dbReference>
<dbReference type="Pfam" id="PF00225">
    <property type="entry name" value="Kinesin"/>
    <property type="match status" value="1"/>
</dbReference>
<protein>
    <recommendedName>
        <fullName evidence="5">Kinesin-like protein</fullName>
    </recommendedName>
</protein>
<dbReference type="PANTHER" id="PTHR47969:SF9">
    <property type="entry name" value="KINESIN-LIKE PROTEIN"/>
    <property type="match status" value="1"/>
</dbReference>
<feature type="region of interest" description="Disordered" evidence="6">
    <location>
        <begin position="387"/>
        <end position="413"/>
    </location>
</feature>
<dbReference type="GO" id="GO:0003777">
    <property type="term" value="F:microtubule motor activity"/>
    <property type="evidence" value="ECO:0007669"/>
    <property type="project" value="InterPro"/>
</dbReference>
<accession>A0A2P6NLF5</accession>
<evidence type="ECO:0000313" key="8">
    <source>
        <dbReference type="EMBL" id="PRP84776.1"/>
    </source>
</evidence>
<dbReference type="GO" id="GO:0005875">
    <property type="term" value="C:microtubule associated complex"/>
    <property type="evidence" value="ECO:0007669"/>
    <property type="project" value="TreeGrafter"/>
</dbReference>
<dbReference type="SUPFAM" id="SSF52540">
    <property type="entry name" value="P-loop containing nucleoside triphosphate hydrolases"/>
    <property type="match status" value="1"/>
</dbReference>
<dbReference type="PROSITE" id="PS00411">
    <property type="entry name" value="KINESIN_MOTOR_1"/>
    <property type="match status" value="1"/>
</dbReference>
<dbReference type="GO" id="GO:0007018">
    <property type="term" value="P:microtubule-based movement"/>
    <property type="evidence" value="ECO:0007669"/>
    <property type="project" value="InterPro"/>
</dbReference>
<dbReference type="SMART" id="SM00129">
    <property type="entry name" value="KISc"/>
    <property type="match status" value="1"/>
</dbReference>
<evidence type="ECO:0000256" key="4">
    <source>
        <dbReference type="PROSITE-ProRule" id="PRU00283"/>
    </source>
</evidence>
<sequence length="426" mass="47702">MKCTNTVCNPVRTAIRIRPFITYSRGGFCVSVEGEKGVRLINPFVNKEATDFEMYASFGSDASQDDVFSKEVASLLPELFQGTNITILAYGTTESGKTYTMQGTTVSSRGSSENLGIIPRAVTQILERKTRNTSLSVSYMEIYNEKVYDLLQTRTSQIELVVREDVSQNIFIDGLQELPIRNIKEFNEIYKIGHKNRKSNASKIDSRSSRSHATLTVKVQRKIEGQLLSSQLVLVDLAGSEAAIHMTESADINRSLFTLRRVLSPLNGDISNSKVITALNRPGTRVPYGDSTLTRILRDSLGGNSLSLLIAHVSQDIKHYVDTLNTLNFAARSKRLIEPNFDAVKLFDEHRCREGLEERQLFHEMHFSNLLVYARAVVRMVKRDQQAEALPERSTTPTHPTSTPPSLGSKRVMHIYNAVDDSPPKD</sequence>
<feature type="domain" description="Kinesin motor" evidence="7">
    <location>
        <begin position="10"/>
        <end position="336"/>
    </location>
</feature>
<dbReference type="GO" id="GO:0008017">
    <property type="term" value="F:microtubule binding"/>
    <property type="evidence" value="ECO:0007669"/>
    <property type="project" value="InterPro"/>
</dbReference>
<dbReference type="GO" id="GO:0051231">
    <property type="term" value="P:spindle elongation"/>
    <property type="evidence" value="ECO:0007669"/>
    <property type="project" value="TreeGrafter"/>
</dbReference>
<organism evidence="8 9">
    <name type="scientific">Planoprotostelium fungivorum</name>
    <dbReference type="NCBI Taxonomy" id="1890364"/>
    <lineage>
        <taxon>Eukaryota</taxon>
        <taxon>Amoebozoa</taxon>
        <taxon>Evosea</taxon>
        <taxon>Variosea</taxon>
        <taxon>Cavosteliida</taxon>
        <taxon>Cavosteliaceae</taxon>
        <taxon>Planoprotostelium</taxon>
    </lineage>
</organism>
<keyword evidence="4 5" id="KW-0505">Motor protein</keyword>
<dbReference type="InterPro" id="IPR001752">
    <property type="entry name" value="Kinesin_motor_dom"/>
</dbReference>
<keyword evidence="3 4" id="KW-0067">ATP-binding</keyword>